<evidence type="ECO:0000256" key="2">
    <source>
        <dbReference type="ARBA" id="ARBA00011322"/>
    </source>
</evidence>
<comment type="similarity">
    <text evidence="1">Belongs to the SMC family. SbcC subfamily.</text>
</comment>
<dbReference type="Pfam" id="PF13558">
    <property type="entry name" value="SbcC_Walker_B"/>
    <property type="match status" value="1"/>
</dbReference>
<gene>
    <name evidence="6" type="ORF">ACFOZ4_34945</name>
</gene>
<evidence type="ECO:0000259" key="5">
    <source>
        <dbReference type="Pfam" id="PF13476"/>
    </source>
</evidence>
<reference evidence="7" key="1">
    <citation type="journal article" date="2019" name="Int. J. Syst. Evol. Microbiol.">
        <title>The Global Catalogue of Microorganisms (GCM) 10K type strain sequencing project: providing services to taxonomists for standard genome sequencing and annotation.</title>
        <authorList>
            <consortium name="The Broad Institute Genomics Platform"/>
            <consortium name="The Broad Institute Genome Sequencing Center for Infectious Disease"/>
            <person name="Wu L."/>
            <person name="Ma J."/>
        </authorList>
    </citation>
    <scope>NUCLEOTIDE SEQUENCE [LARGE SCALE GENOMIC DNA]</scope>
    <source>
        <strain evidence="7">CGMCC 4.7289</strain>
    </source>
</reference>
<dbReference type="SUPFAM" id="SSF52540">
    <property type="entry name" value="P-loop containing nucleoside triphosphate hydrolases"/>
    <property type="match status" value="1"/>
</dbReference>
<keyword evidence="7" id="KW-1185">Reference proteome</keyword>
<organism evidence="6 7">
    <name type="scientific">Hamadaea flava</name>
    <dbReference type="NCBI Taxonomy" id="1742688"/>
    <lineage>
        <taxon>Bacteria</taxon>
        <taxon>Bacillati</taxon>
        <taxon>Actinomycetota</taxon>
        <taxon>Actinomycetes</taxon>
        <taxon>Micromonosporales</taxon>
        <taxon>Micromonosporaceae</taxon>
        <taxon>Hamadaea</taxon>
    </lineage>
</organism>
<dbReference type="PANTHER" id="PTHR32114:SF2">
    <property type="entry name" value="ABC TRANSPORTER ABCH.3"/>
    <property type="match status" value="1"/>
</dbReference>
<dbReference type="EMBL" id="JBHSAY010000027">
    <property type="protein sequence ID" value="MFC4135836.1"/>
    <property type="molecule type" value="Genomic_DNA"/>
</dbReference>
<keyword evidence="4" id="KW-0175">Coiled coil</keyword>
<evidence type="ECO:0000313" key="7">
    <source>
        <dbReference type="Proteomes" id="UP001595816"/>
    </source>
</evidence>
<dbReference type="InterPro" id="IPR027417">
    <property type="entry name" value="P-loop_NTPase"/>
</dbReference>
<sequence>MRPLQITFRGLRSYTAEQTIDFRGHSLIGITGDTGAGKSTIFAAINFALFGTCTFEAPSPKVLIADGGDGTLAVSFTFEARGREWTVNRRISNTTTTSVHRLEAADGSETVVGRDVTARVQELIGLDQKTFLRSVLLPQGKFEQLLHAPTAERAKMLKGLLGLDVLNDIATIARERLDRLDPLWRDLDVRRRALLPDPRATAAGAGAALAAAEKRIEQLKTAQEGIATITAQRTAADKDHTALARSLKELAAAETDAAARLHTLAQLDAELAAREKDLRIQLVDQQHIHTRLLEQLGERRPDGTLAILPDTARPLLAQLRERSGQHARMLVEQERESLALTSLAAEVGAAGAESDGLKRKLDAAEKELVTSGETWKGVEGEVEGYRRDLEALRQLLAQIGRLHGDVAENLAAHGKANDALAIAAQTAKDARSAESDLEAALEHQKRLNSAAHAAAGLQPGDACPVCVRELPGDFRAPAETSLAAADNAHKKARIQARKAAEAEATAVGAERAANSLAAKAEQDLSALIKRFAAAQAELASRIGAFDPADTDDHILAAHLHRLERAQAEVKAATGRAGEIRDEAAAAAAKAASLGEDLVRRTGILNNGKRQLEAFQSETSMIIAAIAPSYRPADSSIAAIEECDRRAVADKKRLVDDWKQLSDIEEIRQRLQDQLTEVDKLRKTEVGVPAKSAQQQALTLANAHAAVAALLHITPAPPIDLEADVAGQAQWAADVEQRARDILRESPARLAALERSTSQLDAAADEIRRKAPTDGKSIDEALTDAIGDRREEQKSLQIAIDQIDIVDDLQSRLDATKPHLDALAELVRLLADGQFVAAAVAERQRALLATSTSILREMTAGRFAFGPDFRIYDNYTGQLREAKTLSGGETFQASLALALAVVEQAGASGGRSESLFLDEGFGTLDQAALSYALDALSTQVTAGRLVVVISHMRAVAQQVPALLRVTKSATGSAVRWATDEELAQLADESYGDGLHD</sequence>
<accession>A0ABV8LXS4</accession>
<evidence type="ECO:0000313" key="6">
    <source>
        <dbReference type="EMBL" id="MFC4135836.1"/>
    </source>
</evidence>
<evidence type="ECO:0000256" key="1">
    <source>
        <dbReference type="ARBA" id="ARBA00006930"/>
    </source>
</evidence>
<dbReference type="InterPro" id="IPR038729">
    <property type="entry name" value="Rad50/SbcC_AAA"/>
</dbReference>
<dbReference type="PANTHER" id="PTHR32114">
    <property type="entry name" value="ABC TRANSPORTER ABCH.3"/>
    <property type="match status" value="1"/>
</dbReference>
<comment type="caution">
    <text evidence="6">The sequence shown here is derived from an EMBL/GenBank/DDBJ whole genome shotgun (WGS) entry which is preliminary data.</text>
</comment>
<evidence type="ECO:0000256" key="3">
    <source>
        <dbReference type="ARBA" id="ARBA00013368"/>
    </source>
</evidence>
<protein>
    <recommendedName>
        <fullName evidence="3">Nuclease SbcCD subunit C</fullName>
    </recommendedName>
</protein>
<name>A0ABV8LXS4_9ACTN</name>
<dbReference type="Pfam" id="PF13476">
    <property type="entry name" value="AAA_23"/>
    <property type="match status" value="1"/>
</dbReference>
<comment type="subunit">
    <text evidence="2">Heterodimer of SbcC and SbcD.</text>
</comment>
<feature type="domain" description="Rad50/SbcC-type AAA" evidence="5">
    <location>
        <begin position="6"/>
        <end position="229"/>
    </location>
</feature>
<dbReference type="Proteomes" id="UP001595816">
    <property type="component" value="Unassembled WGS sequence"/>
</dbReference>
<dbReference type="RefSeq" id="WP_253754142.1">
    <property type="nucleotide sequence ID" value="NZ_JAMZDZ010000001.1"/>
</dbReference>
<dbReference type="Gene3D" id="3.40.50.300">
    <property type="entry name" value="P-loop containing nucleotide triphosphate hydrolases"/>
    <property type="match status" value="2"/>
</dbReference>
<proteinExistence type="inferred from homology"/>
<evidence type="ECO:0000256" key="4">
    <source>
        <dbReference type="SAM" id="Coils"/>
    </source>
</evidence>
<feature type="coiled-coil region" evidence="4">
    <location>
        <begin position="499"/>
        <end position="582"/>
    </location>
</feature>